<sequence>MSRADACPSAFAPSGPVPLRPAGFSGPKAWTRIGHASRAVLLATAMLAADGHEALADTTARVTPPMDYAAAQSVLDANLAGKIRNERVLPVWIGNGDSFWYRRDGDHGPEWRIVDSATGSSRTAFDPARLRDAIVKAGADAGSLPAILPVQRIEPDGGDTLVELELAGRRLRCETGDNTCQWQGPAPVPGVLWAPDRRHGAFVREHNLWLHTPGGEDRPLTRDGEAHFAYGARPGNSYQGIADLRATSAQPPAGLYWSTDGSMIVGVRYDERAVEPYPFLESVPREGTLRPKVWQPRIALLGDREQPRPQLFVIHVATAGVVTAGLPEDLQPYYPVIHWSGDGERFFGLAASIDHRAKALYEVSLASGKVRIVHSERGEGSAHFGSFRYQPPAIRVLSGSDEFIWFTQRNDWGQLELRDLRTGALKRALTSGDRSVYDLVDVDVAGRAVYYTSGGSEDDVDPYLAALHRAALDEGEPRRLSDAEAVHTTALLAPGHTATAQSRSALSPDGRWLVDTHSTVAQPPVSVLRDALSGRVVAVLERADASAVFAAGWQPPERVRLLAADGHTPIWATVYLPPDRQPGRRYPVIDAIYGGPQVTNAPADFSSAVTAMNPVSRASLARLGFVVVTIDARGTPGRSKSFNDVSYGGNFAEPQLLDHIAGLRQLAERYPFMDLERVGTYGHSFGGYSSARAILAHPEFYKVAVSSAGPYNFQGFYPTSVFFGPPDYGNAQVLRTADDAVPAPYDRLDLMPLAGNLRGKLLLAYGDLDENAFPALALQLVDALTRANRRYDLMYLPGRDHNFFRTDAYYVQRMWDYFVEHLHGVEPPDDFRLELSLPAGGRTGY</sequence>
<keyword evidence="3" id="KW-0378">Hydrolase</keyword>
<dbReference type="SUPFAM" id="SSF82171">
    <property type="entry name" value="DPP6 N-terminal domain-like"/>
    <property type="match status" value="1"/>
</dbReference>
<dbReference type="SUPFAM" id="SSF53474">
    <property type="entry name" value="alpha/beta-Hydrolases"/>
    <property type="match status" value="1"/>
</dbReference>
<accession>A0A4V3UU65</accession>
<evidence type="ECO:0000259" key="1">
    <source>
        <dbReference type="Pfam" id="PF00326"/>
    </source>
</evidence>
<evidence type="ECO:0000259" key="2">
    <source>
        <dbReference type="Pfam" id="PF00930"/>
    </source>
</evidence>
<dbReference type="Pfam" id="PF00930">
    <property type="entry name" value="DPPIV_N"/>
    <property type="match status" value="1"/>
</dbReference>
<proteinExistence type="predicted"/>
<evidence type="ECO:0000313" key="3">
    <source>
        <dbReference type="EMBL" id="TCS97728.1"/>
    </source>
</evidence>
<dbReference type="OrthoDB" id="9812921at2"/>
<dbReference type="AlphaFoldDB" id="A0A4V3UU65"/>
<protein>
    <submittedName>
        <fullName evidence="3">Dipeptidyl aminopeptidase/acylaminoacyl peptidase</fullName>
    </submittedName>
</protein>
<dbReference type="GO" id="GO:0004177">
    <property type="term" value="F:aminopeptidase activity"/>
    <property type="evidence" value="ECO:0007669"/>
    <property type="project" value="UniProtKB-KW"/>
</dbReference>
<dbReference type="Gene3D" id="3.40.50.1820">
    <property type="entry name" value="alpha/beta hydrolase"/>
    <property type="match status" value="1"/>
</dbReference>
<dbReference type="InterPro" id="IPR001375">
    <property type="entry name" value="Peptidase_S9_cat"/>
</dbReference>
<feature type="domain" description="Dipeptidylpeptidase IV N-terminal" evidence="2">
    <location>
        <begin position="189"/>
        <end position="523"/>
    </location>
</feature>
<dbReference type="Proteomes" id="UP000294599">
    <property type="component" value="Unassembled WGS sequence"/>
</dbReference>
<comment type="caution">
    <text evidence="3">The sequence shown here is derived from an EMBL/GenBank/DDBJ whole genome shotgun (WGS) entry which is preliminary data.</text>
</comment>
<dbReference type="InterPro" id="IPR002469">
    <property type="entry name" value="Peptidase_S9B_N"/>
</dbReference>
<dbReference type="InterPro" id="IPR029058">
    <property type="entry name" value="AB_hydrolase_fold"/>
</dbReference>
<reference evidence="3 4" key="1">
    <citation type="submission" date="2019-03" db="EMBL/GenBank/DDBJ databases">
        <title>Genomic Encyclopedia of Type Strains, Phase IV (KMG-IV): sequencing the most valuable type-strain genomes for metagenomic binning, comparative biology and taxonomic classification.</title>
        <authorList>
            <person name="Goeker M."/>
        </authorList>
    </citation>
    <scope>NUCLEOTIDE SEQUENCE [LARGE SCALE GENOMIC DNA]</scope>
    <source>
        <strain evidence="3 4">DSM 21944</strain>
    </source>
</reference>
<dbReference type="Pfam" id="PF00326">
    <property type="entry name" value="Peptidase_S9"/>
    <property type="match status" value="1"/>
</dbReference>
<dbReference type="GO" id="GO:0008236">
    <property type="term" value="F:serine-type peptidase activity"/>
    <property type="evidence" value="ECO:0007669"/>
    <property type="project" value="InterPro"/>
</dbReference>
<gene>
    <name evidence="3" type="ORF">EDC25_1118</name>
</gene>
<keyword evidence="3" id="KW-0645">Protease</keyword>
<keyword evidence="4" id="KW-1185">Reference proteome</keyword>
<organism evidence="3 4">
    <name type="scientific">Pseudofulvimonas gallinarii</name>
    <dbReference type="NCBI Taxonomy" id="634155"/>
    <lineage>
        <taxon>Bacteria</taxon>
        <taxon>Pseudomonadati</taxon>
        <taxon>Pseudomonadota</taxon>
        <taxon>Gammaproteobacteria</taxon>
        <taxon>Lysobacterales</taxon>
        <taxon>Rhodanobacteraceae</taxon>
        <taxon>Pseudofulvimonas</taxon>
    </lineage>
</organism>
<dbReference type="Gene3D" id="2.140.10.30">
    <property type="entry name" value="Dipeptidylpeptidase IV, N-terminal domain"/>
    <property type="match status" value="1"/>
</dbReference>
<feature type="domain" description="Peptidase S9 prolyl oligopeptidase catalytic" evidence="1">
    <location>
        <begin position="618"/>
        <end position="823"/>
    </location>
</feature>
<evidence type="ECO:0000313" key="4">
    <source>
        <dbReference type="Proteomes" id="UP000294599"/>
    </source>
</evidence>
<dbReference type="EMBL" id="SMAF01000011">
    <property type="protein sequence ID" value="TCS97728.1"/>
    <property type="molecule type" value="Genomic_DNA"/>
</dbReference>
<dbReference type="GO" id="GO:0006508">
    <property type="term" value="P:proteolysis"/>
    <property type="evidence" value="ECO:0007669"/>
    <property type="project" value="InterPro"/>
</dbReference>
<dbReference type="InterPro" id="IPR050278">
    <property type="entry name" value="Serine_Prot_S9B/DPPIV"/>
</dbReference>
<dbReference type="PANTHER" id="PTHR11731">
    <property type="entry name" value="PROTEASE FAMILY S9B,C DIPEPTIDYL-PEPTIDASE IV-RELATED"/>
    <property type="match status" value="1"/>
</dbReference>
<keyword evidence="3" id="KW-0031">Aminopeptidase</keyword>
<dbReference type="RefSeq" id="WP_123521539.1">
    <property type="nucleotide sequence ID" value="NZ_JBHMFH010000001.1"/>
</dbReference>
<dbReference type="PANTHER" id="PTHR11731:SF118">
    <property type="entry name" value="BLR1971 PROTEIN"/>
    <property type="match status" value="1"/>
</dbReference>
<name>A0A4V3UU65_9GAMM</name>